<dbReference type="Pfam" id="PF04290">
    <property type="entry name" value="DctQ"/>
    <property type="match status" value="1"/>
</dbReference>
<evidence type="ECO:0000259" key="8">
    <source>
        <dbReference type="Pfam" id="PF04290"/>
    </source>
</evidence>
<evidence type="ECO:0000256" key="4">
    <source>
        <dbReference type="ARBA" id="ARBA00022692"/>
    </source>
</evidence>
<keyword evidence="4 7" id="KW-0812">Transmembrane</keyword>
<dbReference type="Proteomes" id="UP001438953">
    <property type="component" value="Unassembled WGS sequence"/>
</dbReference>
<gene>
    <name evidence="9" type="ORF">VSX56_14475</name>
</gene>
<evidence type="ECO:0000256" key="2">
    <source>
        <dbReference type="ARBA" id="ARBA00022448"/>
    </source>
</evidence>
<organism evidence="9 10">
    <name type="scientific">Thioclava kandeliae</name>
    <dbReference type="NCBI Taxonomy" id="3070818"/>
    <lineage>
        <taxon>Bacteria</taxon>
        <taxon>Pseudomonadati</taxon>
        <taxon>Pseudomonadota</taxon>
        <taxon>Alphaproteobacteria</taxon>
        <taxon>Rhodobacterales</taxon>
        <taxon>Paracoccaceae</taxon>
        <taxon>Thioclava</taxon>
    </lineage>
</organism>
<feature type="transmembrane region" description="Helical" evidence="7">
    <location>
        <begin position="138"/>
        <end position="157"/>
    </location>
</feature>
<comment type="function">
    <text evidence="7">Part of the tripartite ATP-independent periplasmic (TRAP) transport system.</text>
</comment>
<comment type="caution">
    <text evidence="9">The sequence shown here is derived from an EMBL/GenBank/DDBJ whole genome shotgun (WGS) entry which is preliminary data.</text>
</comment>
<keyword evidence="6 7" id="KW-0472">Membrane</keyword>
<evidence type="ECO:0000256" key="7">
    <source>
        <dbReference type="RuleBase" id="RU369079"/>
    </source>
</evidence>
<evidence type="ECO:0000313" key="10">
    <source>
        <dbReference type="Proteomes" id="UP001438953"/>
    </source>
</evidence>
<feature type="domain" description="Tripartite ATP-independent periplasmic transporters DctQ component" evidence="8">
    <location>
        <begin position="57"/>
        <end position="160"/>
    </location>
</feature>
<evidence type="ECO:0000313" key="9">
    <source>
        <dbReference type="EMBL" id="MER5172981.1"/>
    </source>
</evidence>
<dbReference type="InterPro" id="IPR055348">
    <property type="entry name" value="DctQ"/>
</dbReference>
<evidence type="ECO:0000256" key="1">
    <source>
        <dbReference type="ARBA" id="ARBA00004651"/>
    </source>
</evidence>
<comment type="subcellular location">
    <subcellularLocation>
        <location evidence="7">Cell inner membrane</location>
        <topology evidence="7">Multi-pass membrane protein</topology>
    </subcellularLocation>
    <subcellularLocation>
        <location evidence="1">Cell membrane</location>
        <topology evidence="1">Multi-pass membrane protein</topology>
    </subcellularLocation>
</comment>
<keyword evidence="10" id="KW-1185">Reference proteome</keyword>
<evidence type="ECO:0000256" key="3">
    <source>
        <dbReference type="ARBA" id="ARBA00022475"/>
    </source>
</evidence>
<keyword evidence="3" id="KW-1003">Cell membrane</keyword>
<evidence type="ECO:0000256" key="6">
    <source>
        <dbReference type="ARBA" id="ARBA00023136"/>
    </source>
</evidence>
<comment type="similarity">
    <text evidence="7">Belongs to the TRAP transporter small permease family.</text>
</comment>
<protein>
    <recommendedName>
        <fullName evidence="7">TRAP transporter small permease protein</fullName>
    </recommendedName>
</protein>
<comment type="subunit">
    <text evidence="7">The complex comprises the extracytoplasmic solute receptor protein and the two transmembrane proteins.</text>
</comment>
<feature type="transmembrane region" description="Helical" evidence="7">
    <location>
        <begin position="97"/>
        <end position="118"/>
    </location>
</feature>
<proteinExistence type="inferred from homology"/>
<name>A0ABV1SK81_9RHOB</name>
<comment type="caution">
    <text evidence="7">Lacks conserved residue(s) required for the propagation of feature annotation.</text>
</comment>
<dbReference type="EMBL" id="JAYWLC010000013">
    <property type="protein sequence ID" value="MER5172981.1"/>
    <property type="molecule type" value="Genomic_DNA"/>
</dbReference>
<keyword evidence="2 7" id="KW-0813">Transport</keyword>
<keyword evidence="5 7" id="KW-1133">Transmembrane helix</keyword>
<dbReference type="RefSeq" id="WP_350938114.1">
    <property type="nucleotide sequence ID" value="NZ_JAYWLC010000013.1"/>
</dbReference>
<sequence>MTKRSLFHGVIAAWAVTGGLVLLVIVGATALNAAGFLADMIAGLWGGDVAGLSGYEDGVSMLAGVAGLAMFPYCQLHHGHAAVDVFMDKAPRWANRLVTLFSGLVVTAIALWMAYMLVLGTLETRSDNVETAVLGWPVWIFMPTAVISCLLWALAALMETFAPEMPHGA</sequence>
<reference evidence="9 10" key="1">
    <citation type="submission" date="2024-06" db="EMBL/GenBank/DDBJ databases">
        <title>Thioclava kandeliae sp. nov. from a rhizosphere soil sample of Kandelia candel in a mangrove.</title>
        <authorList>
            <person name="Mu T."/>
        </authorList>
    </citation>
    <scope>NUCLEOTIDE SEQUENCE [LARGE SCALE GENOMIC DNA]</scope>
    <source>
        <strain evidence="9 10">CPCC 100088</strain>
    </source>
</reference>
<feature type="transmembrane region" description="Helical" evidence="7">
    <location>
        <begin position="12"/>
        <end position="38"/>
    </location>
</feature>
<keyword evidence="7" id="KW-0997">Cell inner membrane</keyword>
<accession>A0ABV1SK81</accession>
<evidence type="ECO:0000256" key="5">
    <source>
        <dbReference type="ARBA" id="ARBA00022989"/>
    </source>
</evidence>